<feature type="transmembrane region" description="Helical" evidence="1">
    <location>
        <begin position="505"/>
        <end position="523"/>
    </location>
</feature>
<keyword evidence="1" id="KW-0472">Membrane</keyword>
<feature type="chain" id="PRO_5009532339" evidence="2">
    <location>
        <begin position="22"/>
        <end position="526"/>
    </location>
</feature>
<dbReference type="InterPro" id="IPR015943">
    <property type="entry name" value="WD40/YVTN_repeat-like_dom_sf"/>
</dbReference>
<evidence type="ECO:0000313" key="4">
    <source>
        <dbReference type="Proteomes" id="UP000179266"/>
    </source>
</evidence>
<dbReference type="SUPFAM" id="SSF50998">
    <property type="entry name" value="Quinoprotein alcohol dehydrogenase-like"/>
    <property type="match status" value="1"/>
</dbReference>
<feature type="signal peptide" evidence="2">
    <location>
        <begin position="1"/>
        <end position="21"/>
    </location>
</feature>
<name>A0A1F7S3D5_9BACT</name>
<comment type="caution">
    <text evidence="3">The sequence shown here is derived from an EMBL/GenBank/DDBJ whole genome shotgun (WGS) entry which is preliminary data.</text>
</comment>
<evidence type="ECO:0000313" key="3">
    <source>
        <dbReference type="EMBL" id="OGL48335.1"/>
    </source>
</evidence>
<protein>
    <submittedName>
        <fullName evidence="3">Uncharacterized protein</fullName>
    </submittedName>
</protein>
<reference evidence="3 4" key="1">
    <citation type="journal article" date="2016" name="Nat. Commun.">
        <title>Thousands of microbial genomes shed light on interconnected biogeochemical processes in an aquifer system.</title>
        <authorList>
            <person name="Anantharaman K."/>
            <person name="Brown C.T."/>
            <person name="Hug L.A."/>
            <person name="Sharon I."/>
            <person name="Castelle C.J."/>
            <person name="Probst A.J."/>
            <person name="Thomas B.C."/>
            <person name="Singh A."/>
            <person name="Wilkins M.J."/>
            <person name="Karaoz U."/>
            <person name="Brodie E.L."/>
            <person name="Williams K.H."/>
            <person name="Hubbard S.S."/>
            <person name="Banfield J.F."/>
        </authorList>
    </citation>
    <scope>NUCLEOTIDE SEQUENCE [LARGE SCALE GENOMIC DNA]</scope>
</reference>
<dbReference type="EMBL" id="MGDD01000038">
    <property type="protein sequence ID" value="OGL48335.1"/>
    <property type="molecule type" value="Genomic_DNA"/>
</dbReference>
<evidence type="ECO:0000256" key="1">
    <source>
        <dbReference type="SAM" id="Phobius"/>
    </source>
</evidence>
<dbReference type="Gene3D" id="2.40.10.480">
    <property type="match status" value="1"/>
</dbReference>
<dbReference type="Proteomes" id="UP000179266">
    <property type="component" value="Unassembled WGS sequence"/>
</dbReference>
<sequence length="526" mass="57236">MKKLIILLSIFLLNISINCFAFTGAKQLYSGYDCITETEPEASLIPRPIDDLALEHLHPSSGKSSSKSGTITWSHEDWDGSYGAIAECLAIPNDGSKIYVAWNLNSERISAFEAAGTGTPIWEYDVREGSTYNINGSVLVRISDDGNVLVASVSGRNPVSTTIYESVLYRLDPVTGTDYWTPIIMPPTVEDPDSTETITHLDVAADGSIIVVGTRGYRSDPVYEPFFIHIYSFSGALIHTFEEPDPAGDIFYINDLKVTDNGSRIVADFRGGSGPKHLVKVYDLNSLRKIQEFDFSDEGPQCSIGLSGDGEILAIGNLRGVLRVFSYNAILTQYEPLWTYSIPPAYYYAWVTAIEISKDGSILGMGSYQPDSSANHGYLYVFNAVSGPPYIHRSQDLGDMMEDVAISDNGYLVAAAGWGPYSPPARQYDMVAYNTYTDEDVFLMTDTYPGSLFACEVDGLGKRLCAGGKRVHARAFGSGGWAYSISLDFVTPTPTGPDIPVGSPAGFLIPALMLSALITIASINRK</sequence>
<dbReference type="Gene3D" id="2.130.10.10">
    <property type="entry name" value="YVTN repeat-like/Quinoprotein amine dehydrogenase"/>
    <property type="match status" value="1"/>
</dbReference>
<dbReference type="InterPro" id="IPR011047">
    <property type="entry name" value="Quinoprotein_ADH-like_sf"/>
</dbReference>
<accession>A0A1F7S3D5</accession>
<organism evidence="3 4">
    <name type="scientific">Candidatus Schekmanbacteria bacterium RBG_13_48_7</name>
    <dbReference type="NCBI Taxonomy" id="1817878"/>
    <lineage>
        <taxon>Bacteria</taxon>
        <taxon>Candidatus Schekmaniibacteriota</taxon>
    </lineage>
</organism>
<keyword evidence="1" id="KW-0812">Transmembrane</keyword>
<gene>
    <name evidence="3" type="ORF">A2161_10460</name>
</gene>
<evidence type="ECO:0000256" key="2">
    <source>
        <dbReference type="SAM" id="SignalP"/>
    </source>
</evidence>
<proteinExistence type="predicted"/>
<dbReference type="AlphaFoldDB" id="A0A1F7S3D5"/>
<keyword evidence="2" id="KW-0732">Signal</keyword>
<keyword evidence="1" id="KW-1133">Transmembrane helix</keyword>